<dbReference type="STRING" id="115433.SAMN05421835_12625"/>
<protein>
    <submittedName>
        <fullName evidence="6">Heme oxygenase</fullName>
    </submittedName>
</protein>
<evidence type="ECO:0000256" key="2">
    <source>
        <dbReference type="ARBA" id="ARBA00022723"/>
    </source>
</evidence>
<dbReference type="CDD" id="cd19165">
    <property type="entry name" value="HemeO"/>
    <property type="match status" value="1"/>
</dbReference>
<name>A0A1I4B1R9_9PSEU</name>
<feature type="binding site" evidence="4">
    <location>
        <position position="178"/>
    </location>
    <ligand>
        <name>heme b</name>
        <dbReference type="ChEBI" id="CHEBI:60344"/>
    </ligand>
</feature>
<evidence type="ECO:0000256" key="5">
    <source>
        <dbReference type="PIRSR" id="PIRSR000343-2"/>
    </source>
</evidence>
<keyword evidence="1 4" id="KW-0349">Heme</keyword>
<evidence type="ECO:0000256" key="3">
    <source>
        <dbReference type="ARBA" id="ARBA00023004"/>
    </source>
</evidence>
<keyword evidence="2 5" id="KW-0479">Metal-binding</keyword>
<dbReference type="PRINTS" id="PR00088">
    <property type="entry name" value="HAEMOXYGNASE"/>
</dbReference>
<dbReference type="Gene3D" id="1.20.910.10">
    <property type="entry name" value="Heme oxygenase-like"/>
    <property type="match status" value="1"/>
</dbReference>
<dbReference type="GO" id="GO:0006788">
    <property type="term" value="P:heme oxidation"/>
    <property type="evidence" value="ECO:0007669"/>
    <property type="project" value="InterPro"/>
</dbReference>
<dbReference type="InterPro" id="IPR016053">
    <property type="entry name" value="Haem_Oase-like"/>
</dbReference>
<feature type="binding site" description="axial binding residue" evidence="5">
    <location>
        <position position="24"/>
    </location>
    <ligand>
        <name>heme b</name>
        <dbReference type="ChEBI" id="CHEBI:60344"/>
    </ligand>
    <ligandPart>
        <name>Fe</name>
        <dbReference type="ChEBI" id="CHEBI:18248"/>
    </ligandPart>
</feature>
<dbReference type="Proteomes" id="UP000199025">
    <property type="component" value="Unassembled WGS sequence"/>
</dbReference>
<organism evidence="6 7">
    <name type="scientific">Amycolatopsis sacchari</name>
    <dbReference type="NCBI Taxonomy" id="115433"/>
    <lineage>
        <taxon>Bacteria</taxon>
        <taxon>Bacillati</taxon>
        <taxon>Actinomycetota</taxon>
        <taxon>Actinomycetes</taxon>
        <taxon>Pseudonocardiales</taxon>
        <taxon>Pseudonocardiaceae</taxon>
        <taxon>Amycolatopsis</taxon>
    </lineage>
</organism>
<evidence type="ECO:0000313" key="7">
    <source>
        <dbReference type="Proteomes" id="UP000199025"/>
    </source>
</evidence>
<dbReference type="PANTHER" id="PTHR10720:SF0">
    <property type="entry name" value="HEME OXYGENASE"/>
    <property type="match status" value="1"/>
</dbReference>
<dbReference type="EMBL" id="FORP01000026">
    <property type="protein sequence ID" value="SFK62310.1"/>
    <property type="molecule type" value="Genomic_DNA"/>
</dbReference>
<sequence>MAAPLTAEQLPFSALLRESTRDVHERAHHSAFMSTLFDGGLTLDGYARLVTQYYFIYQAIEEAADAQRDHPVAAPFVVDELRRVPALEADLAFFLGEDWADRIEPVPATEDYVRRIRTVAFDWPGGYVAHHYTRYLGDLAGGQAVRALLKHTYGVEGPGALFYAFDIGNVPAFRKRYRACLDDAPWDEAERRRIVTETLTAFECNIAVFADLAGELDAFRA</sequence>
<dbReference type="GO" id="GO:0042167">
    <property type="term" value="P:heme catabolic process"/>
    <property type="evidence" value="ECO:0007669"/>
    <property type="project" value="TreeGrafter"/>
</dbReference>
<evidence type="ECO:0000313" key="6">
    <source>
        <dbReference type="EMBL" id="SFK62310.1"/>
    </source>
</evidence>
<dbReference type="GO" id="GO:0006979">
    <property type="term" value="P:response to oxidative stress"/>
    <property type="evidence" value="ECO:0007669"/>
    <property type="project" value="TreeGrafter"/>
</dbReference>
<evidence type="ECO:0000256" key="4">
    <source>
        <dbReference type="PIRSR" id="PIRSR000343-1"/>
    </source>
</evidence>
<dbReference type="RefSeq" id="WP_091514618.1">
    <property type="nucleotide sequence ID" value="NZ_CBDRCA010000040.1"/>
</dbReference>
<keyword evidence="7" id="KW-1185">Reference proteome</keyword>
<dbReference type="AlphaFoldDB" id="A0A1I4B1R9"/>
<dbReference type="GO" id="GO:0046872">
    <property type="term" value="F:metal ion binding"/>
    <property type="evidence" value="ECO:0007669"/>
    <property type="project" value="UniProtKB-KW"/>
</dbReference>
<reference evidence="6 7" key="1">
    <citation type="submission" date="2016-10" db="EMBL/GenBank/DDBJ databases">
        <authorList>
            <person name="de Groot N.N."/>
        </authorList>
    </citation>
    <scope>NUCLEOTIDE SEQUENCE [LARGE SCALE GENOMIC DNA]</scope>
    <source>
        <strain evidence="6 7">DSM 44468</strain>
    </source>
</reference>
<dbReference type="OrthoDB" id="5493802at2"/>
<dbReference type="GO" id="GO:0020037">
    <property type="term" value="F:heme binding"/>
    <property type="evidence" value="ECO:0007669"/>
    <property type="project" value="TreeGrafter"/>
</dbReference>
<feature type="binding site" evidence="4">
    <location>
        <position position="17"/>
    </location>
    <ligand>
        <name>heme b</name>
        <dbReference type="ChEBI" id="CHEBI:60344"/>
    </ligand>
</feature>
<dbReference type="SUPFAM" id="SSF48613">
    <property type="entry name" value="Heme oxygenase-like"/>
    <property type="match status" value="1"/>
</dbReference>
<feature type="binding site" evidence="4">
    <location>
        <position position="132"/>
    </location>
    <ligand>
        <name>heme b</name>
        <dbReference type="ChEBI" id="CHEBI:60344"/>
    </ligand>
</feature>
<dbReference type="Pfam" id="PF01126">
    <property type="entry name" value="Heme_oxygenase"/>
    <property type="match status" value="1"/>
</dbReference>
<dbReference type="InterPro" id="IPR016084">
    <property type="entry name" value="Haem_Oase-like_multi-hlx"/>
</dbReference>
<evidence type="ECO:0000256" key="1">
    <source>
        <dbReference type="ARBA" id="ARBA00022617"/>
    </source>
</evidence>
<proteinExistence type="predicted"/>
<dbReference type="InterPro" id="IPR002051">
    <property type="entry name" value="Haem_Oase"/>
</dbReference>
<accession>A0A1I4B1R9</accession>
<gene>
    <name evidence="6" type="ORF">SAMN05421835_12625</name>
</gene>
<dbReference type="PANTHER" id="PTHR10720">
    <property type="entry name" value="HEME OXYGENASE"/>
    <property type="match status" value="1"/>
</dbReference>
<dbReference type="GO" id="GO:0004392">
    <property type="term" value="F:heme oxygenase (decyclizing) activity"/>
    <property type="evidence" value="ECO:0007669"/>
    <property type="project" value="InterPro"/>
</dbReference>
<dbReference type="PIRSF" id="PIRSF000343">
    <property type="entry name" value="Haem_Oase"/>
    <property type="match status" value="1"/>
</dbReference>
<keyword evidence="3 5" id="KW-0408">Iron</keyword>